<evidence type="ECO:0000256" key="5">
    <source>
        <dbReference type="ARBA" id="ARBA00023004"/>
    </source>
</evidence>
<evidence type="ECO:0000313" key="9">
    <source>
        <dbReference type="EMBL" id="GAX26800.1"/>
    </source>
</evidence>
<evidence type="ECO:0000256" key="2">
    <source>
        <dbReference type="ARBA" id="ARBA00004123"/>
    </source>
</evidence>
<dbReference type="OrthoDB" id="415358at2759"/>
<dbReference type="PANTHER" id="PTHR12461">
    <property type="entry name" value="HYPOXIA-INDUCIBLE FACTOR 1 ALPHA INHIBITOR-RELATED"/>
    <property type="match status" value="1"/>
</dbReference>
<dbReference type="Pfam" id="PF13621">
    <property type="entry name" value="Cupin_8"/>
    <property type="match status" value="1"/>
</dbReference>
<feature type="transmembrane region" description="Helical" evidence="7">
    <location>
        <begin position="12"/>
        <end position="28"/>
    </location>
</feature>
<feature type="transmembrane region" description="Helical" evidence="7">
    <location>
        <begin position="92"/>
        <end position="113"/>
    </location>
</feature>
<dbReference type="GO" id="GO:0046872">
    <property type="term" value="F:metal ion binding"/>
    <property type="evidence" value="ECO:0007669"/>
    <property type="project" value="UniProtKB-KW"/>
</dbReference>
<dbReference type="EMBL" id="BDSP01000252">
    <property type="protein sequence ID" value="GAX26800.1"/>
    <property type="molecule type" value="Genomic_DNA"/>
</dbReference>
<evidence type="ECO:0000256" key="7">
    <source>
        <dbReference type="SAM" id="Phobius"/>
    </source>
</evidence>
<evidence type="ECO:0000256" key="1">
    <source>
        <dbReference type="ARBA" id="ARBA00001954"/>
    </source>
</evidence>
<keyword evidence="3" id="KW-0479">Metal-binding</keyword>
<reference evidence="9 10" key="1">
    <citation type="journal article" date="2015" name="Plant Cell">
        <title>Oil accumulation by the oleaginous diatom Fistulifera solaris as revealed by the genome and transcriptome.</title>
        <authorList>
            <person name="Tanaka T."/>
            <person name="Maeda Y."/>
            <person name="Veluchamy A."/>
            <person name="Tanaka M."/>
            <person name="Abida H."/>
            <person name="Marechal E."/>
            <person name="Bowler C."/>
            <person name="Muto M."/>
            <person name="Sunaga Y."/>
            <person name="Tanaka M."/>
            <person name="Yoshino T."/>
            <person name="Taniguchi T."/>
            <person name="Fukuda Y."/>
            <person name="Nemoto M."/>
            <person name="Matsumoto M."/>
            <person name="Wong P.S."/>
            <person name="Aburatani S."/>
            <person name="Fujibuchi W."/>
        </authorList>
    </citation>
    <scope>NUCLEOTIDE SEQUENCE [LARGE SCALE GENOMIC DNA]</scope>
    <source>
        <strain evidence="9 10">JPCC DA0580</strain>
    </source>
</reference>
<comment type="cofactor">
    <cofactor evidence="1">
        <name>Fe(2+)</name>
        <dbReference type="ChEBI" id="CHEBI:29033"/>
    </cofactor>
</comment>
<keyword evidence="7" id="KW-0472">Membrane</keyword>
<protein>
    <recommendedName>
        <fullName evidence="8">JmjC domain-containing protein</fullName>
    </recommendedName>
</protein>
<keyword evidence="7" id="KW-1133">Transmembrane helix</keyword>
<keyword evidence="7" id="KW-0812">Transmembrane</keyword>
<dbReference type="Proteomes" id="UP000198406">
    <property type="component" value="Unassembled WGS sequence"/>
</dbReference>
<dbReference type="PANTHER" id="PTHR12461:SF106">
    <property type="entry name" value="BIFUNCTIONAL PEPTIDASE AND ARGINYL-HYDROXYLASE JMJD5"/>
    <property type="match status" value="1"/>
</dbReference>
<keyword evidence="5" id="KW-0408">Iron</keyword>
<proteinExistence type="predicted"/>
<evidence type="ECO:0000256" key="4">
    <source>
        <dbReference type="ARBA" id="ARBA00023002"/>
    </source>
</evidence>
<feature type="domain" description="JmjC" evidence="8">
    <location>
        <begin position="225"/>
        <end position="399"/>
    </location>
</feature>
<comment type="caution">
    <text evidence="9">The sequence shown here is derived from an EMBL/GenBank/DDBJ whole genome shotgun (WGS) entry which is preliminary data.</text>
</comment>
<keyword evidence="4" id="KW-0560">Oxidoreductase</keyword>
<dbReference type="GO" id="GO:0016491">
    <property type="term" value="F:oxidoreductase activity"/>
    <property type="evidence" value="ECO:0007669"/>
    <property type="project" value="UniProtKB-KW"/>
</dbReference>
<evidence type="ECO:0000256" key="6">
    <source>
        <dbReference type="ARBA" id="ARBA00023242"/>
    </source>
</evidence>
<dbReference type="SMART" id="SM00558">
    <property type="entry name" value="JmjC"/>
    <property type="match status" value="1"/>
</dbReference>
<dbReference type="SUPFAM" id="SSF51197">
    <property type="entry name" value="Clavaminate synthase-like"/>
    <property type="match status" value="1"/>
</dbReference>
<dbReference type="GO" id="GO:0005634">
    <property type="term" value="C:nucleus"/>
    <property type="evidence" value="ECO:0007669"/>
    <property type="project" value="UniProtKB-SubCell"/>
</dbReference>
<dbReference type="InParanoid" id="A0A1Z5KKF3"/>
<dbReference type="CDD" id="cd02208">
    <property type="entry name" value="cupin_RmlC-like"/>
    <property type="match status" value="1"/>
</dbReference>
<dbReference type="PROSITE" id="PS51184">
    <property type="entry name" value="JMJC"/>
    <property type="match status" value="1"/>
</dbReference>
<sequence>MLSLLLEKKEVIAASAVGIITVWLFLWPDNPSPGDRTRRHVVYLQCMIRLRYMLVSWCGLKPFLSPRINGHYNKDQDHAVDIGYAPKIILKIIWFLNGTIGGNFGVPGVVLSYLCGFRIFLSLVYNITHAYILHVCKRDKPEGMEKFLKLPEYDWKNGSPEDFYEKFVKNPRACILRGITKDKMEEFSFDNIVKKYGEEEVMLTRADIGKDYAGKLKEVEDPRVYLVNCETLYNKHPEIGIAANMKQFAPYMKKKPGYCQMFVGKNGTKTPLHCASNWNFFTMFEGSKTWYLIDPENTWFLYPLSAVGLAATFAFPPFPDDYNEKLHPLMKWLPSYKVEVNPGDLLFVPPWWWHAVRNTSEKNVAMASRWVGCGGVGNTFQFTTEDDDVNRWNDFMFYAGLKSWFFMHDILRNPSPMYDEHTTLREKNNRFISSHALATKVGWRF</sequence>
<name>A0A1Z5KKF3_FISSO</name>
<dbReference type="AlphaFoldDB" id="A0A1Z5KKF3"/>
<organism evidence="9 10">
    <name type="scientific">Fistulifera solaris</name>
    <name type="common">Oleaginous diatom</name>
    <dbReference type="NCBI Taxonomy" id="1519565"/>
    <lineage>
        <taxon>Eukaryota</taxon>
        <taxon>Sar</taxon>
        <taxon>Stramenopiles</taxon>
        <taxon>Ochrophyta</taxon>
        <taxon>Bacillariophyta</taxon>
        <taxon>Bacillariophyceae</taxon>
        <taxon>Bacillariophycidae</taxon>
        <taxon>Naviculales</taxon>
        <taxon>Naviculaceae</taxon>
        <taxon>Fistulifera</taxon>
    </lineage>
</organism>
<dbReference type="Gene3D" id="2.60.120.650">
    <property type="entry name" value="Cupin"/>
    <property type="match status" value="1"/>
</dbReference>
<dbReference type="InterPro" id="IPR041667">
    <property type="entry name" value="Cupin_8"/>
</dbReference>
<comment type="subcellular location">
    <subcellularLocation>
        <location evidence="2">Nucleus</location>
    </subcellularLocation>
</comment>
<evidence type="ECO:0000313" key="10">
    <source>
        <dbReference type="Proteomes" id="UP000198406"/>
    </source>
</evidence>
<gene>
    <name evidence="9" type="ORF">FisN_9Lh069</name>
</gene>
<accession>A0A1Z5KKF3</accession>
<keyword evidence="6" id="KW-0539">Nucleus</keyword>
<evidence type="ECO:0000259" key="8">
    <source>
        <dbReference type="PROSITE" id="PS51184"/>
    </source>
</evidence>
<keyword evidence="10" id="KW-1185">Reference proteome</keyword>
<dbReference type="InterPro" id="IPR003347">
    <property type="entry name" value="JmjC_dom"/>
</dbReference>
<evidence type="ECO:0000256" key="3">
    <source>
        <dbReference type="ARBA" id="ARBA00022723"/>
    </source>
</evidence>